<dbReference type="Proteomes" id="UP000327111">
    <property type="component" value="Unassembled WGS sequence"/>
</dbReference>
<evidence type="ECO:0000313" key="1">
    <source>
        <dbReference type="EMBL" id="VVP32918.1"/>
    </source>
</evidence>
<sequence>MINDIESLMRHWGEQQARFGHEASLGSQMGAIMDWKGSAPRGTPGPRPLLGGGTGMDYAAAEVDAAIAEMEGGAGRGPALAKLARFRYHYGVPVREQMREVGLAEGADRTYRNWVQALHQQVMVILMARMGVAHGYTVRRRDLPQSCVKVASKSRRGE</sequence>
<dbReference type="AlphaFoldDB" id="A0A5E7N6X0"/>
<dbReference type="EMBL" id="CABVIF010000010">
    <property type="protein sequence ID" value="VVP32918.1"/>
    <property type="molecule type" value="Genomic_DNA"/>
</dbReference>
<evidence type="ECO:0000313" key="2">
    <source>
        <dbReference type="Proteomes" id="UP000327111"/>
    </source>
</evidence>
<reference evidence="1 2" key="1">
    <citation type="submission" date="2019-09" db="EMBL/GenBank/DDBJ databases">
        <authorList>
            <person name="Chandra G."/>
            <person name="Truman W A."/>
        </authorList>
    </citation>
    <scope>NUCLEOTIDE SEQUENCE [LARGE SCALE GENOMIC DNA]</scope>
    <source>
        <strain evidence="1">PS854</strain>
    </source>
</reference>
<dbReference type="RefSeq" id="WP_150735293.1">
    <property type="nucleotide sequence ID" value="NZ_CABVIF010000010.1"/>
</dbReference>
<organism evidence="1 2">
    <name type="scientific">Pseudomonas fluorescens</name>
    <dbReference type="NCBI Taxonomy" id="294"/>
    <lineage>
        <taxon>Bacteria</taxon>
        <taxon>Pseudomonadati</taxon>
        <taxon>Pseudomonadota</taxon>
        <taxon>Gammaproteobacteria</taxon>
        <taxon>Pseudomonadales</taxon>
        <taxon>Pseudomonadaceae</taxon>
        <taxon>Pseudomonas</taxon>
    </lineage>
</organism>
<accession>A0A5E7N6X0</accession>
<gene>
    <name evidence="1" type="ORF">PS854_04405</name>
</gene>
<name>A0A5E7N6X0_PSEFL</name>
<protein>
    <submittedName>
        <fullName evidence="1">Uncharacterized protein</fullName>
    </submittedName>
</protein>
<proteinExistence type="predicted"/>